<protein>
    <submittedName>
        <fullName evidence="1">P23</fullName>
    </submittedName>
</protein>
<accession>A0A977TIH4</accession>
<name>A0A977TIH4_9CLOS</name>
<reference evidence="1" key="1">
    <citation type="submission" date="2021-09" db="EMBL/GenBank/DDBJ databases">
        <authorList>
            <person name="Li Y."/>
        </authorList>
    </citation>
    <scope>NUCLEOTIDE SEQUENCE</scope>
    <source>
        <strain evidence="1">Penoy-BJ</strain>
    </source>
</reference>
<proteinExistence type="predicted"/>
<dbReference type="EMBL" id="OK030846">
    <property type="protein sequence ID" value="UXV25358.1"/>
    <property type="molecule type" value="Genomic_RNA"/>
</dbReference>
<evidence type="ECO:0000313" key="1">
    <source>
        <dbReference type="EMBL" id="UXV25358.1"/>
    </source>
</evidence>
<sequence>MNAYMCLITFALTLYYDVLSYTTPEKIALFKVTIRSIQNRIRTEDALITEVARGKLMRIFSSVQTMPADVVTSIVESLTFNGLQTKVVNTLRGIILMSDQWEWLIDNDWIRRLVIRASSDKKTERVTSKGRLLQEIGYSYNNDYCSKEIADELYRAYKRYLLIDGAADQRLFSEVRRAVSVDAINGMIGPFIENSMRDLSSLN</sequence>
<organism evidence="1">
    <name type="scientific">peony leafroll-associated virus</name>
    <dbReference type="NCBI Taxonomy" id="2974943"/>
    <lineage>
        <taxon>Viruses</taxon>
        <taxon>Riboviria</taxon>
        <taxon>Orthornavirae</taxon>
        <taxon>Kitrinoviricota</taxon>
        <taxon>Alsuviricetes</taxon>
        <taxon>Martellivirales</taxon>
        <taxon>Closteroviridae</taxon>
    </lineage>
</organism>